<dbReference type="Proteomes" id="UP000020467">
    <property type="component" value="Unassembled WGS sequence"/>
</dbReference>
<dbReference type="PROSITE" id="PS50048">
    <property type="entry name" value="ZN2_CY6_FUNGAL_2"/>
    <property type="match status" value="1"/>
</dbReference>
<dbReference type="PANTHER" id="PTHR36206:SF16">
    <property type="entry name" value="TRANSCRIPTION FACTOR DOMAIN-CONTAINING PROTEIN-RELATED"/>
    <property type="match status" value="1"/>
</dbReference>
<dbReference type="GO" id="GO:0008270">
    <property type="term" value="F:zinc ion binding"/>
    <property type="evidence" value="ECO:0007669"/>
    <property type="project" value="InterPro"/>
</dbReference>
<keyword evidence="3" id="KW-0805">Transcription regulation</keyword>
<dbReference type="PROSITE" id="PS00463">
    <property type="entry name" value="ZN2_CY6_FUNGAL_1"/>
    <property type="match status" value="1"/>
</dbReference>
<reference evidence="9 10" key="1">
    <citation type="submission" date="2014-02" db="EMBL/GenBank/DDBJ databases">
        <title>The genome sequence of Colletotrichum fioriniae PJ7.</title>
        <authorList>
            <person name="Baroncelli R."/>
            <person name="Thon M.R."/>
        </authorList>
    </citation>
    <scope>NUCLEOTIDE SEQUENCE [LARGE SCALE GENOMIC DNA]</scope>
    <source>
        <strain evidence="9 10">PJ7</strain>
    </source>
</reference>
<feature type="region of interest" description="Disordered" evidence="7">
    <location>
        <begin position="1"/>
        <end position="22"/>
    </location>
</feature>
<dbReference type="eggNOG" id="ENOG502S0GT">
    <property type="taxonomic scope" value="Eukaryota"/>
</dbReference>
<dbReference type="Pfam" id="PF00172">
    <property type="entry name" value="Zn_clus"/>
    <property type="match status" value="1"/>
</dbReference>
<dbReference type="SMART" id="SM00066">
    <property type="entry name" value="GAL4"/>
    <property type="match status" value="1"/>
</dbReference>
<feature type="domain" description="Zn(2)-C6 fungal-type" evidence="8">
    <location>
        <begin position="28"/>
        <end position="56"/>
    </location>
</feature>
<dbReference type="HOGENOM" id="CLU_011409_2_2_1"/>
<keyword evidence="2" id="KW-0862">Zinc</keyword>
<evidence type="ECO:0000313" key="10">
    <source>
        <dbReference type="Proteomes" id="UP000020467"/>
    </source>
</evidence>
<dbReference type="KEGG" id="cfj:CFIO01_03603"/>
<keyword evidence="5" id="KW-0804">Transcription</keyword>
<evidence type="ECO:0000256" key="1">
    <source>
        <dbReference type="ARBA" id="ARBA00022723"/>
    </source>
</evidence>
<dbReference type="SUPFAM" id="SSF57701">
    <property type="entry name" value="Zn2/Cys6 DNA-binding domain"/>
    <property type="match status" value="1"/>
</dbReference>
<protein>
    <recommendedName>
        <fullName evidence="8">Zn(2)-C6 fungal-type domain-containing protein</fullName>
    </recommendedName>
</protein>
<dbReference type="CDD" id="cd00067">
    <property type="entry name" value="GAL4"/>
    <property type="match status" value="1"/>
</dbReference>
<gene>
    <name evidence="9" type="ORF">CFIO01_03603</name>
</gene>
<dbReference type="InterPro" id="IPR021858">
    <property type="entry name" value="Fun_TF"/>
</dbReference>
<dbReference type="InterPro" id="IPR052360">
    <property type="entry name" value="Transcr_Regulatory_Proteins"/>
</dbReference>
<evidence type="ECO:0000256" key="7">
    <source>
        <dbReference type="SAM" id="MobiDB-lite"/>
    </source>
</evidence>
<dbReference type="Gene3D" id="4.10.240.10">
    <property type="entry name" value="Zn(2)-C6 fungal-type DNA-binding domain"/>
    <property type="match status" value="1"/>
</dbReference>
<evidence type="ECO:0000313" key="9">
    <source>
        <dbReference type="EMBL" id="EXF76210.1"/>
    </source>
</evidence>
<dbReference type="OrthoDB" id="3145928at2759"/>
<dbReference type="STRING" id="1445577.A0A010QHI4"/>
<dbReference type="Pfam" id="PF11951">
    <property type="entry name" value="Fungal_trans_2"/>
    <property type="match status" value="1"/>
</dbReference>
<name>A0A010QHI4_9PEZI</name>
<evidence type="ECO:0000256" key="6">
    <source>
        <dbReference type="ARBA" id="ARBA00023242"/>
    </source>
</evidence>
<comment type="caution">
    <text evidence="9">The sequence shown here is derived from an EMBL/GenBank/DDBJ whole genome shotgun (WGS) entry which is preliminary data.</text>
</comment>
<keyword evidence="1" id="KW-0479">Metal-binding</keyword>
<organism evidence="9 10">
    <name type="scientific">Colletotrichum fioriniae PJ7</name>
    <dbReference type="NCBI Taxonomy" id="1445577"/>
    <lineage>
        <taxon>Eukaryota</taxon>
        <taxon>Fungi</taxon>
        <taxon>Dikarya</taxon>
        <taxon>Ascomycota</taxon>
        <taxon>Pezizomycotina</taxon>
        <taxon>Sordariomycetes</taxon>
        <taxon>Hypocreomycetidae</taxon>
        <taxon>Glomerellales</taxon>
        <taxon>Glomerellaceae</taxon>
        <taxon>Colletotrichum</taxon>
        <taxon>Colletotrichum acutatum species complex</taxon>
    </lineage>
</organism>
<dbReference type="AlphaFoldDB" id="A0A010QHI4"/>
<dbReference type="InterPro" id="IPR001138">
    <property type="entry name" value="Zn2Cys6_DnaBD"/>
</dbReference>
<dbReference type="PANTHER" id="PTHR36206">
    <property type="entry name" value="ASPERCRYPTIN BIOSYNTHESIS CLUSTER-SPECIFIC TRANSCRIPTION REGULATOR ATNN-RELATED"/>
    <property type="match status" value="1"/>
</dbReference>
<keyword evidence="6" id="KW-0539">Nucleus</keyword>
<dbReference type="InterPro" id="IPR036864">
    <property type="entry name" value="Zn2-C6_fun-type_DNA-bd_sf"/>
</dbReference>
<keyword evidence="4" id="KW-0238">DNA-binding</keyword>
<proteinExistence type="predicted"/>
<evidence type="ECO:0000256" key="4">
    <source>
        <dbReference type="ARBA" id="ARBA00023125"/>
    </source>
</evidence>
<evidence type="ECO:0000256" key="2">
    <source>
        <dbReference type="ARBA" id="ARBA00022833"/>
    </source>
</evidence>
<accession>A0A010QHI4</accession>
<sequence>MDGVQSRPQPPRSTNNSKSRPTIRVKTGCRTCRIRKVKCDETRPACRRCVTTGRTCDEYGIWGSRNQRPAPFLSQQASSISLRNIRTSVSGLSDAEKRLYEWFSRRTIAKLAGIFDSAFWDTIVLQTSSTEPAVMHAILALASVHKNQMADTGSVPNRRVVSSSDVQERCTLQHYNKSIVLLQERLALNNPVSAQVALVSCILYICLEYMRKRFKAGHSHLNHGLNLLSHIIPDLRSGDNIGDARCKKALDPVVECLDDTLSQLYYQARSLKGPFSQERQTNGLRPLGQLPGSFGSLIEARNHLDQLLVRAQRLRRCCLSSTTSPDVSQAFEMLVIQSCLRNDLISWSRAFNSLKAKRWTHLSARERLPFRLLPVYHMMAHIITETSLHPGDELIFDKFIWHFDMMTKSSEQILTAAIPTIAADLSSGHCTTKFSFTADMGLIPPLYYVALKCRKPSTRRQAIELISDGLHQEGMWDATLAGPVASEVMGMEEGDFFEKVSLRNQLLNAKGLAEEQPTPPTLPNDRRLLYVRLQLPDDSLGELAFSGTMRCPDGTMRPFKKVYDVKARKWAFAPIP</sequence>
<dbReference type="EMBL" id="JARH01000862">
    <property type="protein sequence ID" value="EXF76210.1"/>
    <property type="molecule type" value="Genomic_DNA"/>
</dbReference>
<evidence type="ECO:0000256" key="5">
    <source>
        <dbReference type="ARBA" id="ARBA00023163"/>
    </source>
</evidence>
<dbReference type="GO" id="GO:0003677">
    <property type="term" value="F:DNA binding"/>
    <property type="evidence" value="ECO:0007669"/>
    <property type="project" value="UniProtKB-KW"/>
</dbReference>
<dbReference type="GO" id="GO:0000981">
    <property type="term" value="F:DNA-binding transcription factor activity, RNA polymerase II-specific"/>
    <property type="evidence" value="ECO:0007669"/>
    <property type="project" value="InterPro"/>
</dbReference>
<keyword evidence="10" id="KW-1185">Reference proteome</keyword>
<evidence type="ECO:0000256" key="3">
    <source>
        <dbReference type="ARBA" id="ARBA00023015"/>
    </source>
</evidence>
<evidence type="ECO:0000259" key="8">
    <source>
        <dbReference type="PROSITE" id="PS50048"/>
    </source>
</evidence>